<organism evidence="5 6">
    <name type="scientific">Gossypium lobatum</name>
    <dbReference type="NCBI Taxonomy" id="34289"/>
    <lineage>
        <taxon>Eukaryota</taxon>
        <taxon>Viridiplantae</taxon>
        <taxon>Streptophyta</taxon>
        <taxon>Embryophyta</taxon>
        <taxon>Tracheophyta</taxon>
        <taxon>Spermatophyta</taxon>
        <taxon>Magnoliopsida</taxon>
        <taxon>eudicotyledons</taxon>
        <taxon>Gunneridae</taxon>
        <taxon>Pentapetalae</taxon>
        <taxon>rosids</taxon>
        <taxon>malvids</taxon>
        <taxon>Malvales</taxon>
        <taxon>Malvaceae</taxon>
        <taxon>Malvoideae</taxon>
        <taxon>Gossypium</taxon>
    </lineage>
</organism>
<protein>
    <submittedName>
        <fullName evidence="5">Uncharacterized protein</fullName>
    </submittedName>
</protein>
<feature type="domain" description="Isopenicillin N synthase-like Fe(2+) 2OG dioxygenase" evidence="4">
    <location>
        <begin position="11"/>
        <end position="77"/>
    </location>
</feature>
<dbReference type="InterPro" id="IPR044861">
    <property type="entry name" value="IPNS-like_FE2OG_OXY"/>
</dbReference>
<dbReference type="Pfam" id="PF03171">
    <property type="entry name" value="2OG-FeII_Oxy"/>
    <property type="match status" value="1"/>
</dbReference>
<dbReference type="PANTHER" id="PTHR47991">
    <property type="entry name" value="OXOGLUTARATE/IRON-DEPENDENT DIOXYGENASE"/>
    <property type="match status" value="1"/>
</dbReference>
<dbReference type="AlphaFoldDB" id="A0A7J8MJX1"/>
<keyword evidence="6" id="KW-1185">Reference proteome</keyword>
<sequence length="121" mass="13621">MEYFEDEMQSIRMTCYPPCPQPELVMSFTPHSGSIFLTILLQFNSVDGLHIRKDGVWFLVSILPNALLVNVGNILEIDVFIFVVFLVDFVEPLLKCAGNDDTISIKVDDGSDTVTFIFESP</sequence>
<evidence type="ECO:0000313" key="5">
    <source>
        <dbReference type="EMBL" id="MBA0565015.1"/>
    </source>
</evidence>
<reference evidence="5 6" key="1">
    <citation type="journal article" date="2019" name="Genome Biol. Evol.">
        <title>Insights into the evolution of the New World diploid cottons (Gossypium, subgenus Houzingenia) based on genome sequencing.</title>
        <authorList>
            <person name="Grover C.E."/>
            <person name="Arick M.A. 2nd"/>
            <person name="Thrash A."/>
            <person name="Conover J.L."/>
            <person name="Sanders W.S."/>
            <person name="Peterson D.G."/>
            <person name="Frelichowski J.E."/>
            <person name="Scheffler J.A."/>
            <person name="Scheffler B.E."/>
            <person name="Wendel J.F."/>
        </authorList>
    </citation>
    <scope>NUCLEOTIDE SEQUENCE [LARGE SCALE GENOMIC DNA]</scope>
    <source>
        <strain evidence="5">157</strain>
        <tissue evidence="5">Leaf</tissue>
    </source>
</reference>
<evidence type="ECO:0000259" key="3">
    <source>
        <dbReference type="Pfam" id="PF00705"/>
    </source>
</evidence>
<evidence type="ECO:0000256" key="1">
    <source>
        <dbReference type="ARBA" id="ARBA00022723"/>
    </source>
</evidence>
<evidence type="ECO:0000259" key="4">
    <source>
        <dbReference type="Pfam" id="PF03171"/>
    </source>
</evidence>
<accession>A0A7J8MJX1</accession>
<keyword evidence="1" id="KW-0479">Metal-binding</keyword>
<dbReference type="GO" id="GO:0046872">
    <property type="term" value="F:metal ion binding"/>
    <property type="evidence" value="ECO:0007669"/>
    <property type="project" value="UniProtKB-KW"/>
</dbReference>
<dbReference type="GO" id="GO:0003677">
    <property type="term" value="F:DNA binding"/>
    <property type="evidence" value="ECO:0007669"/>
    <property type="project" value="InterPro"/>
</dbReference>
<gene>
    <name evidence="5" type="ORF">Golob_009914</name>
</gene>
<comment type="caution">
    <text evidence="5">The sequence shown here is derived from an EMBL/GenBank/DDBJ whole genome shotgun (WGS) entry which is preliminary data.</text>
</comment>
<dbReference type="GO" id="GO:0006275">
    <property type="term" value="P:regulation of DNA replication"/>
    <property type="evidence" value="ECO:0007669"/>
    <property type="project" value="InterPro"/>
</dbReference>
<dbReference type="InterPro" id="IPR050295">
    <property type="entry name" value="Plant_2OG-oxidoreductases"/>
</dbReference>
<dbReference type="Gene3D" id="2.60.120.330">
    <property type="entry name" value="B-lactam Antibiotic, Isopenicillin N Synthase, Chain"/>
    <property type="match status" value="1"/>
</dbReference>
<name>A0A7J8MJX1_9ROSI</name>
<evidence type="ECO:0000256" key="2">
    <source>
        <dbReference type="ARBA" id="ARBA00023004"/>
    </source>
</evidence>
<evidence type="ECO:0000313" key="6">
    <source>
        <dbReference type="Proteomes" id="UP000593572"/>
    </source>
</evidence>
<keyword evidence="2" id="KW-0408">Iron</keyword>
<dbReference type="Proteomes" id="UP000593572">
    <property type="component" value="Unassembled WGS sequence"/>
</dbReference>
<dbReference type="Pfam" id="PF00705">
    <property type="entry name" value="PCNA_N"/>
    <property type="match status" value="1"/>
</dbReference>
<dbReference type="Gene3D" id="3.10.150.10">
    <property type="entry name" value="DNA Polymerase III, subunit A, domain 2"/>
    <property type="match status" value="1"/>
</dbReference>
<feature type="non-terminal residue" evidence="5">
    <location>
        <position position="121"/>
    </location>
</feature>
<dbReference type="InterPro" id="IPR022648">
    <property type="entry name" value="Pr_cel_nuc_antig_N"/>
</dbReference>
<feature type="domain" description="Proliferating cell nuclear antigen PCNA N-terminal" evidence="3">
    <location>
        <begin position="92"/>
        <end position="120"/>
    </location>
</feature>
<dbReference type="SUPFAM" id="SSF51197">
    <property type="entry name" value="Clavaminate synthase-like"/>
    <property type="match status" value="1"/>
</dbReference>
<dbReference type="InterPro" id="IPR027443">
    <property type="entry name" value="IPNS-like_sf"/>
</dbReference>
<dbReference type="EMBL" id="JABEZX010000009">
    <property type="protein sequence ID" value="MBA0565015.1"/>
    <property type="molecule type" value="Genomic_DNA"/>
</dbReference>
<proteinExistence type="predicted"/>